<keyword evidence="3" id="KW-1185">Reference proteome</keyword>
<sequence>MVRRQGFPRENIVVCQQKPLKLFWRLTKQLIRVKTNLTGSLTRISLILLVVMGSVLIASEPLKKPVKLCLRTLRTSMNYWIASPHTETYLSLRDKAKHSTPSN</sequence>
<dbReference type="Proteomes" id="UP000325081">
    <property type="component" value="Unassembled WGS sequence"/>
</dbReference>
<evidence type="ECO:0000313" key="3">
    <source>
        <dbReference type="Proteomes" id="UP000325081"/>
    </source>
</evidence>
<proteinExistence type="predicted"/>
<dbReference type="AlphaFoldDB" id="A0A5A7PUW5"/>
<keyword evidence="1" id="KW-0812">Transmembrane</keyword>
<protein>
    <submittedName>
        <fullName evidence="2">Transducin/WD40 repeat-like superfamily protein</fullName>
    </submittedName>
</protein>
<name>A0A5A7PUW5_STRAF</name>
<gene>
    <name evidence="2" type="ORF">STAS_12821</name>
</gene>
<reference evidence="3" key="1">
    <citation type="journal article" date="2019" name="Curr. Biol.">
        <title>Genome Sequence of Striga asiatica Provides Insight into the Evolution of Plant Parasitism.</title>
        <authorList>
            <person name="Yoshida S."/>
            <person name="Kim S."/>
            <person name="Wafula E.K."/>
            <person name="Tanskanen J."/>
            <person name="Kim Y.M."/>
            <person name="Honaas L."/>
            <person name="Yang Z."/>
            <person name="Spallek T."/>
            <person name="Conn C.E."/>
            <person name="Ichihashi Y."/>
            <person name="Cheong K."/>
            <person name="Cui S."/>
            <person name="Der J.P."/>
            <person name="Gundlach H."/>
            <person name="Jiao Y."/>
            <person name="Hori C."/>
            <person name="Ishida J.K."/>
            <person name="Kasahara H."/>
            <person name="Kiba T."/>
            <person name="Kim M.S."/>
            <person name="Koo N."/>
            <person name="Laohavisit A."/>
            <person name="Lee Y.H."/>
            <person name="Lumba S."/>
            <person name="McCourt P."/>
            <person name="Mortimer J.C."/>
            <person name="Mutuku J.M."/>
            <person name="Nomura T."/>
            <person name="Sasaki-Sekimoto Y."/>
            <person name="Seto Y."/>
            <person name="Wang Y."/>
            <person name="Wakatake T."/>
            <person name="Sakakibara H."/>
            <person name="Demura T."/>
            <person name="Yamaguchi S."/>
            <person name="Yoneyama K."/>
            <person name="Manabe R.I."/>
            <person name="Nelson D.C."/>
            <person name="Schulman A.H."/>
            <person name="Timko M.P."/>
            <person name="dePamphilis C.W."/>
            <person name="Choi D."/>
            <person name="Shirasu K."/>
        </authorList>
    </citation>
    <scope>NUCLEOTIDE SEQUENCE [LARGE SCALE GENOMIC DNA]</scope>
    <source>
        <strain evidence="3">cv. UVA1</strain>
    </source>
</reference>
<dbReference type="EMBL" id="BKCP01005183">
    <property type="protein sequence ID" value="GER36478.1"/>
    <property type="molecule type" value="Genomic_DNA"/>
</dbReference>
<evidence type="ECO:0000256" key="1">
    <source>
        <dbReference type="SAM" id="Phobius"/>
    </source>
</evidence>
<accession>A0A5A7PUW5</accession>
<organism evidence="2 3">
    <name type="scientific">Striga asiatica</name>
    <name type="common">Asiatic witchweed</name>
    <name type="synonym">Buchnera asiatica</name>
    <dbReference type="NCBI Taxonomy" id="4170"/>
    <lineage>
        <taxon>Eukaryota</taxon>
        <taxon>Viridiplantae</taxon>
        <taxon>Streptophyta</taxon>
        <taxon>Embryophyta</taxon>
        <taxon>Tracheophyta</taxon>
        <taxon>Spermatophyta</taxon>
        <taxon>Magnoliopsida</taxon>
        <taxon>eudicotyledons</taxon>
        <taxon>Gunneridae</taxon>
        <taxon>Pentapetalae</taxon>
        <taxon>asterids</taxon>
        <taxon>lamiids</taxon>
        <taxon>Lamiales</taxon>
        <taxon>Orobanchaceae</taxon>
        <taxon>Buchnereae</taxon>
        <taxon>Striga</taxon>
    </lineage>
</organism>
<keyword evidence="1" id="KW-1133">Transmembrane helix</keyword>
<feature type="transmembrane region" description="Helical" evidence="1">
    <location>
        <begin position="40"/>
        <end position="58"/>
    </location>
</feature>
<evidence type="ECO:0000313" key="2">
    <source>
        <dbReference type="EMBL" id="GER36478.1"/>
    </source>
</evidence>
<comment type="caution">
    <text evidence="2">The sequence shown here is derived from an EMBL/GenBank/DDBJ whole genome shotgun (WGS) entry which is preliminary data.</text>
</comment>
<keyword evidence="1" id="KW-0472">Membrane</keyword>